<name>A0A3B1BI20_9ZZZZ</name>
<sequence length="414" mass="45064">MEDSILVIGGGISGMTAAVEAAECGKQVYLVEKEAYLGGRVSRMNKYFPKLCPPYCGIEINFRRIRSNPNIQILTLSEVENVKGSKGDFTATIKTKPRYVKQKCVACDDCVKVCPVSRSDDFNYDMSETKAVYLPHQMAMPMKHVIDMDVCKGESCGECVKACKYDAIDLKMKESLTTVKVGSVVYATGWKPYDASKIANLGYSEIENVISNVEMERLAAPNGPTGGKLLRRDNGEPVKTVAFVQCAGSRDENHLPYCSAICCMASLKQATYVREQYPDSEVYIFYIDLRAPGKYEAFYNKVDSDEKVHIIKGKVAKVEKDGSGMAVVTAEDILGGGKIKVACDLVVLATGMEPAFKGNGAEVKFDENGFIPLDLQTAEGIFATGVAKRPTDVTTSIQDATGTALKAIQASVEK</sequence>
<feature type="domain" description="4Fe-4S ferredoxin-type" evidence="9">
    <location>
        <begin position="142"/>
        <end position="173"/>
    </location>
</feature>
<dbReference type="Gene3D" id="3.30.70.3270">
    <property type="match status" value="1"/>
</dbReference>
<gene>
    <name evidence="10" type="ORF">MNBD_NITROSPINAE04-1299</name>
</gene>
<dbReference type="InterPro" id="IPR017896">
    <property type="entry name" value="4Fe4S_Fe-S-bd"/>
</dbReference>
<dbReference type="InterPro" id="IPR017900">
    <property type="entry name" value="4Fe4S_Fe_S_CS"/>
</dbReference>
<evidence type="ECO:0000259" key="9">
    <source>
        <dbReference type="PROSITE" id="PS51379"/>
    </source>
</evidence>
<dbReference type="GO" id="GO:0016491">
    <property type="term" value="F:oxidoreductase activity"/>
    <property type="evidence" value="ECO:0007669"/>
    <property type="project" value="UniProtKB-KW"/>
</dbReference>
<keyword evidence="5" id="KW-0285">Flavoprotein</keyword>
<protein>
    <submittedName>
        <fullName evidence="10">Anaerobic respiratory complex protein QmoA</fullName>
    </submittedName>
</protein>
<evidence type="ECO:0000256" key="2">
    <source>
        <dbReference type="ARBA" id="ARBA00006561"/>
    </source>
</evidence>
<keyword evidence="4" id="KW-0479">Metal-binding</keyword>
<keyword evidence="5" id="KW-0274">FAD</keyword>
<dbReference type="InterPro" id="IPR039650">
    <property type="entry name" value="HdrA-like"/>
</dbReference>
<accession>A0A3B1BI20</accession>
<dbReference type="AlphaFoldDB" id="A0A3B1BI20"/>
<feature type="domain" description="4Fe-4S ferredoxin-type" evidence="9">
    <location>
        <begin position="95"/>
        <end position="125"/>
    </location>
</feature>
<comment type="similarity">
    <text evidence="2">Belongs to the HdrA family.</text>
</comment>
<evidence type="ECO:0000256" key="7">
    <source>
        <dbReference type="ARBA" id="ARBA00023004"/>
    </source>
</evidence>
<keyword evidence="8" id="KW-0411">Iron-sulfur</keyword>
<dbReference type="InterPro" id="IPR023753">
    <property type="entry name" value="FAD/NAD-binding_dom"/>
</dbReference>
<dbReference type="Gene3D" id="3.40.50.720">
    <property type="entry name" value="NAD(P)-binding Rossmann-like Domain"/>
    <property type="match status" value="1"/>
</dbReference>
<evidence type="ECO:0000313" key="10">
    <source>
        <dbReference type="EMBL" id="VAX15732.1"/>
    </source>
</evidence>
<dbReference type="InterPro" id="IPR036188">
    <property type="entry name" value="FAD/NAD-bd_sf"/>
</dbReference>
<dbReference type="PANTHER" id="PTHR43498:SF1">
    <property type="entry name" value="COB--COM HETERODISULFIDE REDUCTASE IRON-SULFUR SUBUNIT A"/>
    <property type="match status" value="1"/>
</dbReference>
<dbReference type="PROSITE" id="PS00198">
    <property type="entry name" value="4FE4S_FER_1"/>
    <property type="match status" value="1"/>
</dbReference>
<dbReference type="Gene3D" id="3.50.50.60">
    <property type="entry name" value="FAD/NAD(P)-binding domain"/>
    <property type="match status" value="1"/>
</dbReference>
<organism evidence="10">
    <name type="scientific">hydrothermal vent metagenome</name>
    <dbReference type="NCBI Taxonomy" id="652676"/>
    <lineage>
        <taxon>unclassified sequences</taxon>
        <taxon>metagenomes</taxon>
        <taxon>ecological metagenomes</taxon>
    </lineage>
</organism>
<evidence type="ECO:0000256" key="1">
    <source>
        <dbReference type="ARBA" id="ARBA00001974"/>
    </source>
</evidence>
<dbReference type="PROSITE" id="PS51379">
    <property type="entry name" value="4FE4S_FER_2"/>
    <property type="match status" value="2"/>
</dbReference>
<dbReference type="SUPFAM" id="SSF51905">
    <property type="entry name" value="FAD/NAD(P)-binding domain"/>
    <property type="match status" value="1"/>
</dbReference>
<evidence type="ECO:0000256" key="6">
    <source>
        <dbReference type="ARBA" id="ARBA00023002"/>
    </source>
</evidence>
<dbReference type="EMBL" id="UOGA01000047">
    <property type="protein sequence ID" value="VAX15732.1"/>
    <property type="molecule type" value="Genomic_DNA"/>
</dbReference>
<dbReference type="GO" id="GO:0051539">
    <property type="term" value="F:4 iron, 4 sulfur cluster binding"/>
    <property type="evidence" value="ECO:0007669"/>
    <property type="project" value="UniProtKB-KW"/>
</dbReference>
<dbReference type="PANTHER" id="PTHR43498">
    <property type="entry name" value="FERREDOXIN:COB-COM HETERODISULFIDE REDUCTASE SUBUNIT A"/>
    <property type="match status" value="1"/>
</dbReference>
<keyword evidence="7" id="KW-0408">Iron</keyword>
<reference evidence="10" key="1">
    <citation type="submission" date="2018-06" db="EMBL/GenBank/DDBJ databases">
        <authorList>
            <person name="Zhirakovskaya E."/>
        </authorList>
    </citation>
    <scope>NUCLEOTIDE SEQUENCE</scope>
</reference>
<comment type="cofactor">
    <cofactor evidence="1">
        <name>FAD</name>
        <dbReference type="ChEBI" id="CHEBI:57692"/>
    </cofactor>
</comment>
<dbReference type="Pfam" id="PF12831">
    <property type="entry name" value="FAD_oxidored"/>
    <property type="match status" value="1"/>
</dbReference>
<evidence type="ECO:0000256" key="4">
    <source>
        <dbReference type="ARBA" id="ARBA00022723"/>
    </source>
</evidence>
<dbReference type="Pfam" id="PF07992">
    <property type="entry name" value="Pyr_redox_2"/>
    <property type="match status" value="1"/>
</dbReference>
<dbReference type="GO" id="GO:0046872">
    <property type="term" value="F:metal ion binding"/>
    <property type="evidence" value="ECO:0007669"/>
    <property type="project" value="UniProtKB-KW"/>
</dbReference>
<dbReference type="PRINTS" id="PR00368">
    <property type="entry name" value="FADPNR"/>
</dbReference>
<keyword evidence="6" id="KW-0560">Oxidoreductase</keyword>
<evidence type="ECO:0000256" key="5">
    <source>
        <dbReference type="ARBA" id="ARBA00022827"/>
    </source>
</evidence>
<proteinExistence type="inferred from homology"/>
<evidence type="ECO:0000256" key="8">
    <source>
        <dbReference type="ARBA" id="ARBA00023014"/>
    </source>
</evidence>
<evidence type="ECO:0000256" key="3">
    <source>
        <dbReference type="ARBA" id="ARBA00022485"/>
    </source>
</evidence>
<keyword evidence="3" id="KW-0004">4Fe-4S</keyword>